<keyword evidence="4" id="KW-0677">Repeat</keyword>
<dbReference type="EMBL" id="KE148155">
    <property type="protein sequence ID" value="EPE05898.1"/>
    <property type="molecule type" value="Genomic_DNA"/>
</dbReference>
<dbReference type="OrthoDB" id="10006997at2759"/>
<dbReference type="STRING" id="1262450.S3CHS3"/>
<feature type="compositionally biased region" description="Basic residues" evidence="8">
    <location>
        <begin position="330"/>
        <end position="339"/>
    </location>
</feature>
<evidence type="ECO:0000256" key="6">
    <source>
        <dbReference type="ARBA" id="ARBA00023212"/>
    </source>
</evidence>
<dbReference type="Pfam" id="PF00241">
    <property type="entry name" value="Cofilin_ADF"/>
    <property type="match status" value="2"/>
</dbReference>
<accession>S3CHS3</accession>
<dbReference type="InterPro" id="IPR029006">
    <property type="entry name" value="ADF-H/Gelsolin-like_dom_sf"/>
</dbReference>
<comment type="subcellular location">
    <subcellularLocation>
        <location evidence="1">Cytoplasm</location>
        <location evidence="1">Cytoskeleton</location>
    </subcellularLocation>
</comment>
<dbReference type="Gene3D" id="3.40.20.10">
    <property type="entry name" value="Severin"/>
    <property type="match status" value="2"/>
</dbReference>
<keyword evidence="11" id="KW-1185">Reference proteome</keyword>
<keyword evidence="5" id="KW-0009">Actin-binding</keyword>
<evidence type="ECO:0000256" key="3">
    <source>
        <dbReference type="ARBA" id="ARBA00022490"/>
    </source>
</evidence>
<evidence type="ECO:0000256" key="4">
    <source>
        <dbReference type="ARBA" id="ARBA00022737"/>
    </source>
</evidence>
<dbReference type="GO" id="GO:0051015">
    <property type="term" value="F:actin filament binding"/>
    <property type="evidence" value="ECO:0007669"/>
    <property type="project" value="TreeGrafter"/>
</dbReference>
<keyword evidence="10" id="KW-0687">Ribonucleoprotein</keyword>
<feature type="domain" description="ADF-H" evidence="9">
    <location>
        <begin position="179"/>
        <end position="322"/>
    </location>
</feature>
<dbReference type="SMART" id="SM00102">
    <property type="entry name" value="ADF"/>
    <property type="match status" value="2"/>
</dbReference>
<dbReference type="InterPro" id="IPR002108">
    <property type="entry name" value="ADF-H"/>
</dbReference>
<reference evidence="10 11" key="1">
    <citation type="journal article" date="2013" name="BMC Genomics">
        <title>The genome and transcriptome of the pine saprophyte Ophiostoma piceae, and a comparison with the bark beetle-associated pine pathogen Grosmannia clavigera.</title>
        <authorList>
            <person name="Haridas S."/>
            <person name="Wang Y."/>
            <person name="Lim L."/>
            <person name="Massoumi Alamouti S."/>
            <person name="Jackman S."/>
            <person name="Docking R."/>
            <person name="Robertson G."/>
            <person name="Birol I."/>
            <person name="Bohlmann J."/>
            <person name="Breuil C."/>
        </authorList>
    </citation>
    <scope>NUCLEOTIDE SEQUENCE [LARGE SCALE GENOMIC DNA]</scope>
    <source>
        <strain evidence="10 11">UAMH 11346</strain>
    </source>
</reference>
<comment type="subunit">
    <text evidence="7">Interacts with G-actin; ADP-actin form.</text>
</comment>
<dbReference type="GO" id="GO:0005840">
    <property type="term" value="C:ribosome"/>
    <property type="evidence" value="ECO:0007669"/>
    <property type="project" value="UniProtKB-KW"/>
</dbReference>
<dbReference type="eggNOG" id="KOG1747">
    <property type="taxonomic scope" value="Eukaryota"/>
</dbReference>
<keyword evidence="6" id="KW-0206">Cytoskeleton</keyword>
<organism evidence="10 11">
    <name type="scientific">Ophiostoma piceae (strain UAMH 11346)</name>
    <name type="common">Sap stain fungus</name>
    <dbReference type="NCBI Taxonomy" id="1262450"/>
    <lineage>
        <taxon>Eukaryota</taxon>
        <taxon>Fungi</taxon>
        <taxon>Dikarya</taxon>
        <taxon>Ascomycota</taxon>
        <taxon>Pezizomycotina</taxon>
        <taxon>Sordariomycetes</taxon>
        <taxon>Sordariomycetidae</taxon>
        <taxon>Ophiostomatales</taxon>
        <taxon>Ophiostomataceae</taxon>
        <taxon>Ophiostoma</taxon>
    </lineage>
</organism>
<proteinExistence type="inferred from homology"/>
<feature type="region of interest" description="Disordered" evidence="8">
    <location>
        <begin position="314"/>
        <end position="339"/>
    </location>
</feature>
<keyword evidence="3" id="KW-0963">Cytoplasm</keyword>
<feature type="domain" description="ADF-H" evidence="9">
    <location>
        <begin position="3"/>
        <end position="141"/>
    </location>
</feature>
<dbReference type="GO" id="GO:0003785">
    <property type="term" value="F:actin monomer binding"/>
    <property type="evidence" value="ECO:0007669"/>
    <property type="project" value="TreeGrafter"/>
</dbReference>
<evidence type="ECO:0000256" key="5">
    <source>
        <dbReference type="ARBA" id="ARBA00023203"/>
    </source>
</evidence>
<dbReference type="CDD" id="cd11285">
    <property type="entry name" value="ADF_Twf-N_like"/>
    <property type="match status" value="1"/>
</dbReference>
<dbReference type="GO" id="GO:0005884">
    <property type="term" value="C:actin filament"/>
    <property type="evidence" value="ECO:0007669"/>
    <property type="project" value="TreeGrafter"/>
</dbReference>
<dbReference type="GO" id="GO:0030042">
    <property type="term" value="P:actin filament depolymerization"/>
    <property type="evidence" value="ECO:0007669"/>
    <property type="project" value="TreeGrafter"/>
</dbReference>
<dbReference type="PANTHER" id="PTHR13759">
    <property type="entry name" value="TWINFILIN"/>
    <property type="match status" value="1"/>
</dbReference>
<gene>
    <name evidence="10" type="ORF">F503_08429</name>
</gene>
<name>S3CHS3_OPHP1</name>
<keyword evidence="10" id="KW-0689">Ribosomal protein</keyword>
<dbReference type="HOGENOM" id="CLU_031995_0_1_1"/>
<dbReference type="GO" id="GO:0005737">
    <property type="term" value="C:cytoplasm"/>
    <property type="evidence" value="ECO:0007669"/>
    <property type="project" value="TreeGrafter"/>
</dbReference>
<evidence type="ECO:0000259" key="9">
    <source>
        <dbReference type="PROSITE" id="PS51263"/>
    </source>
</evidence>
<dbReference type="FunFam" id="3.40.20.10:FF:000042">
    <property type="entry name" value="Actin depolymerizing protein"/>
    <property type="match status" value="1"/>
</dbReference>
<comment type="similarity">
    <text evidence="2">Belongs to the actin-binding proteins ADF family. Twinfilin subfamily.</text>
</comment>
<protein>
    <submittedName>
        <fullName evidence="10">40s ribosomal protein</fullName>
    </submittedName>
</protein>
<dbReference type="InterPro" id="IPR028458">
    <property type="entry name" value="Twinfilin"/>
</dbReference>
<evidence type="ECO:0000256" key="2">
    <source>
        <dbReference type="ARBA" id="ARBA00009557"/>
    </source>
</evidence>
<evidence type="ECO:0000256" key="7">
    <source>
        <dbReference type="ARBA" id="ARBA00038532"/>
    </source>
</evidence>
<dbReference type="PANTHER" id="PTHR13759:SF1">
    <property type="entry name" value="TWINFILIN"/>
    <property type="match status" value="1"/>
</dbReference>
<evidence type="ECO:0000256" key="1">
    <source>
        <dbReference type="ARBA" id="ARBA00004245"/>
    </source>
</evidence>
<sequence length="339" mass="37013">MQSGISASKELASQFNTLLESDRHFGLLITIAGEALVPVDFLTPSSGSATEADFFQNVDTLLADRLKEKEALYVLLRRYDSSPHFIAASYVPDAAPVRQKMLFASTRLALVRELGSEHFRETLFATAADELSSSGFKRHDAHNALDAPLTEEERALGEVKRAEQEAGRGTASRRVQPGGSQFKMPLSEGALAALKDLGSGKNLAILKINAETETVELDEAASAASPSSIAELVSTISATEPRFTFYRFVHAYGGGHFDPLLFFYTCPVTAGSKAIKFRMMYPLMKRAVLDVATGDAGLTLEKKFEVEEPTEITEDSVLGELHPKVEPRKGFSRPRRPGR</sequence>
<dbReference type="Proteomes" id="UP000016923">
    <property type="component" value="Unassembled WGS sequence"/>
</dbReference>
<evidence type="ECO:0000256" key="8">
    <source>
        <dbReference type="SAM" id="MobiDB-lite"/>
    </source>
</evidence>
<dbReference type="AlphaFoldDB" id="S3CHS3"/>
<dbReference type="OMA" id="YLFKHTH"/>
<evidence type="ECO:0000313" key="10">
    <source>
        <dbReference type="EMBL" id="EPE05898.1"/>
    </source>
</evidence>
<dbReference type="VEuPathDB" id="FungiDB:F503_08429"/>
<evidence type="ECO:0000313" key="11">
    <source>
        <dbReference type="Proteomes" id="UP000016923"/>
    </source>
</evidence>
<dbReference type="PROSITE" id="PS51263">
    <property type="entry name" value="ADF_H"/>
    <property type="match status" value="2"/>
</dbReference>
<dbReference type="GO" id="GO:0051016">
    <property type="term" value="P:barbed-end actin filament capping"/>
    <property type="evidence" value="ECO:0007669"/>
    <property type="project" value="TreeGrafter"/>
</dbReference>
<dbReference type="SUPFAM" id="SSF55753">
    <property type="entry name" value="Actin depolymerizing proteins"/>
    <property type="match status" value="2"/>
</dbReference>